<evidence type="ECO:0000313" key="3">
    <source>
        <dbReference type="Proteomes" id="UP001178354"/>
    </source>
</evidence>
<sequence length="361" mass="41340">MTKKVFISYAHESEQLSDSVLSLSNYLRSKGIDSEIDQYEEAPQEGWPKWMARQIQQADYVLVVCSELLYKRANDHSGDESGLGVKWETTLILQHLYTLNSKNDKYIPIIANNADTKHIPLPLQPYTYYQFNNQESLEKLKNRILGLSKSKRPDLGTEPEVEASIKPLDPKERKSMFFSSIIDVDLWNKAKWRGMAFVSDPSLQAAPIAGFVFEDDAAGEEIFSSLKKQFGDVDSEDEIRLSFIGEISDKAPLDYKVHIGSEWQAIVNKMESAGLNPHESLFVGVTRIHEMNPPVGSKNLEVFKHAYNYFKKYYITNIKVIDGQLQPEFHNLIEKKKVHFRTKSDVIKNPNDEDIVVFGRE</sequence>
<reference evidence="2" key="1">
    <citation type="journal article" date="2010" name="Int. J. Syst. Evol. Microbiol.">
        <title>Porticoccus litoralis gen. nov., sp. nov., a gammaproteobacterium isolated from the Yellow Sea.</title>
        <authorList>
            <person name="Oh H.M."/>
            <person name="Kim H."/>
            <person name="Kim K.M."/>
            <person name="Min G.S."/>
            <person name="Cho J.C."/>
        </authorList>
    </citation>
    <scope>NUCLEOTIDE SEQUENCE</scope>
    <source>
        <strain evidence="2">DSM 25064</strain>
    </source>
</reference>
<evidence type="ECO:0000259" key="1">
    <source>
        <dbReference type="PROSITE" id="PS51534"/>
    </source>
</evidence>
<dbReference type="EMBL" id="JAUUUU010000001">
    <property type="protein sequence ID" value="MDP1519867.1"/>
    <property type="molecule type" value="Genomic_DNA"/>
</dbReference>
<comment type="caution">
    <text evidence="2">The sequence shown here is derived from an EMBL/GenBank/DDBJ whole genome shotgun (WGS) entry which is preliminary data.</text>
</comment>
<dbReference type="SUPFAM" id="SSF52200">
    <property type="entry name" value="Toll/Interleukin receptor TIR domain"/>
    <property type="match status" value="1"/>
</dbReference>
<dbReference type="PROSITE" id="PS51534">
    <property type="entry name" value="SEFIR"/>
    <property type="match status" value="1"/>
</dbReference>
<dbReference type="Gene3D" id="3.40.50.10140">
    <property type="entry name" value="Toll/interleukin-1 receptor homology (TIR) domain"/>
    <property type="match status" value="1"/>
</dbReference>
<dbReference type="AlphaFoldDB" id="A0AAW8B278"/>
<organism evidence="2 3">
    <name type="scientific">Porticoccus litoralis</name>
    <dbReference type="NCBI Taxonomy" id="434086"/>
    <lineage>
        <taxon>Bacteria</taxon>
        <taxon>Pseudomonadati</taxon>
        <taxon>Pseudomonadota</taxon>
        <taxon>Gammaproteobacteria</taxon>
        <taxon>Cellvibrionales</taxon>
        <taxon>Porticoccaceae</taxon>
        <taxon>Porticoccus</taxon>
    </lineage>
</organism>
<reference evidence="2" key="2">
    <citation type="submission" date="2023-08" db="EMBL/GenBank/DDBJ databases">
        <authorList>
            <person name="Luo J."/>
        </authorList>
    </citation>
    <scope>NUCLEOTIDE SEQUENCE</scope>
    <source>
        <strain evidence="2">DSM 25064</strain>
    </source>
</reference>
<proteinExistence type="predicted"/>
<dbReference type="InterPro" id="IPR035897">
    <property type="entry name" value="Toll_tir_struct_dom_sf"/>
</dbReference>
<accession>A0AAW8B278</accession>
<keyword evidence="3" id="KW-1185">Reference proteome</keyword>
<dbReference type="Proteomes" id="UP001178354">
    <property type="component" value="Unassembled WGS sequence"/>
</dbReference>
<evidence type="ECO:0000313" key="2">
    <source>
        <dbReference type="EMBL" id="MDP1519867.1"/>
    </source>
</evidence>
<dbReference type="InterPro" id="IPR013568">
    <property type="entry name" value="SEFIR_dom"/>
</dbReference>
<name>A0AAW8B278_9GAMM</name>
<protein>
    <submittedName>
        <fullName evidence="2">TIR domain-containing protein</fullName>
    </submittedName>
</protein>
<gene>
    <name evidence="2" type="ORF">Q8A57_02695</name>
</gene>
<dbReference type="Pfam" id="PF08357">
    <property type="entry name" value="SEFIR"/>
    <property type="match status" value="1"/>
</dbReference>
<dbReference type="RefSeq" id="WP_305169378.1">
    <property type="nucleotide sequence ID" value="NZ_JAUUUU010000001.1"/>
</dbReference>
<feature type="domain" description="SEFIR" evidence="1">
    <location>
        <begin position="2"/>
        <end position="140"/>
    </location>
</feature>